<dbReference type="Pfam" id="PF24973">
    <property type="entry name" value="EGF_LMN_ATRN"/>
    <property type="match status" value="1"/>
</dbReference>
<evidence type="ECO:0000259" key="11">
    <source>
        <dbReference type="PROSITE" id="PS50027"/>
    </source>
</evidence>
<dbReference type="GO" id="GO:0005576">
    <property type="term" value="C:extracellular region"/>
    <property type="evidence" value="ECO:0007669"/>
    <property type="project" value="UniProtKB-SubCell"/>
</dbReference>
<dbReference type="Pfam" id="PF00053">
    <property type="entry name" value="EGF_laminin"/>
    <property type="match status" value="2"/>
</dbReference>
<feature type="disulfide bond" evidence="8">
    <location>
        <begin position="360"/>
        <end position="377"/>
    </location>
</feature>
<feature type="domain" description="Laminin EGF-like" evidence="11">
    <location>
        <begin position="358"/>
        <end position="413"/>
    </location>
</feature>
<dbReference type="SMART" id="SM00643">
    <property type="entry name" value="C345C"/>
    <property type="match status" value="1"/>
</dbReference>
<evidence type="ECO:0000256" key="10">
    <source>
        <dbReference type="SAM" id="SignalP"/>
    </source>
</evidence>
<dbReference type="EMBL" id="JAZDUA010000442">
    <property type="protein sequence ID" value="KAK7792532.1"/>
    <property type="molecule type" value="Genomic_DNA"/>
</dbReference>
<evidence type="ECO:0000256" key="5">
    <source>
        <dbReference type="ARBA" id="ARBA00023157"/>
    </source>
</evidence>
<feature type="compositionally biased region" description="Low complexity" evidence="9">
    <location>
        <begin position="305"/>
        <end position="320"/>
    </location>
</feature>
<dbReference type="Pfam" id="PF01759">
    <property type="entry name" value="NTR"/>
    <property type="match status" value="1"/>
</dbReference>
<dbReference type="Gene3D" id="2.60.120.260">
    <property type="entry name" value="Galactose-binding domain-like"/>
    <property type="match status" value="1"/>
</dbReference>
<evidence type="ECO:0000256" key="9">
    <source>
        <dbReference type="SAM" id="MobiDB-lite"/>
    </source>
</evidence>
<organism evidence="14 15">
    <name type="scientific">Gryllus longicercus</name>
    <dbReference type="NCBI Taxonomy" id="2509291"/>
    <lineage>
        <taxon>Eukaryota</taxon>
        <taxon>Metazoa</taxon>
        <taxon>Ecdysozoa</taxon>
        <taxon>Arthropoda</taxon>
        <taxon>Hexapoda</taxon>
        <taxon>Insecta</taxon>
        <taxon>Pterygota</taxon>
        <taxon>Neoptera</taxon>
        <taxon>Polyneoptera</taxon>
        <taxon>Orthoptera</taxon>
        <taxon>Ensifera</taxon>
        <taxon>Gryllidea</taxon>
        <taxon>Grylloidea</taxon>
        <taxon>Gryllidae</taxon>
        <taxon>Gryllinae</taxon>
        <taxon>Gryllus</taxon>
    </lineage>
</organism>
<dbReference type="Gene3D" id="2.10.25.10">
    <property type="entry name" value="Laminin"/>
    <property type="match status" value="2"/>
</dbReference>
<keyword evidence="2" id="KW-0964">Secreted</keyword>
<evidence type="ECO:0000256" key="2">
    <source>
        <dbReference type="ARBA" id="ARBA00022525"/>
    </source>
</evidence>
<dbReference type="GO" id="GO:0070983">
    <property type="term" value="P:dendrite guidance"/>
    <property type="evidence" value="ECO:0007669"/>
    <property type="project" value="UniProtKB-ARBA"/>
</dbReference>
<dbReference type="GO" id="GO:0008347">
    <property type="term" value="P:glial cell migration"/>
    <property type="evidence" value="ECO:0007669"/>
    <property type="project" value="UniProtKB-ARBA"/>
</dbReference>
<evidence type="ECO:0000259" key="13">
    <source>
        <dbReference type="PROSITE" id="PS51117"/>
    </source>
</evidence>
<dbReference type="InterPro" id="IPR001134">
    <property type="entry name" value="Netrin_domain"/>
</dbReference>
<feature type="disulfide bond" evidence="8">
    <location>
        <begin position="479"/>
        <end position="496"/>
    </location>
</feature>
<feature type="domain" description="NTR" evidence="12">
    <location>
        <begin position="549"/>
        <end position="694"/>
    </location>
</feature>
<evidence type="ECO:0000259" key="12">
    <source>
        <dbReference type="PROSITE" id="PS50189"/>
    </source>
</evidence>
<evidence type="ECO:0000256" key="6">
    <source>
        <dbReference type="ARBA" id="ARBA00023180"/>
    </source>
</evidence>
<dbReference type="Pfam" id="PF00055">
    <property type="entry name" value="Laminin_N"/>
    <property type="match status" value="1"/>
</dbReference>
<feature type="domain" description="Laminin N-terminal" evidence="13">
    <location>
        <begin position="58"/>
        <end position="357"/>
    </location>
</feature>
<dbReference type="PROSITE" id="PS01248">
    <property type="entry name" value="EGF_LAM_1"/>
    <property type="match status" value="1"/>
</dbReference>
<dbReference type="SUPFAM" id="SSF50242">
    <property type="entry name" value="TIMP-like"/>
    <property type="match status" value="1"/>
</dbReference>
<dbReference type="PROSITE" id="PS00022">
    <property type="entry name" value="EGF_1"/>
    <property type="match status" value="1"/>
</dbReference>
<dbReference type="GO" id="GO:0048749">
    <property type="term" value="P:compound eye development"/>
    <property type="evidence" value="ECO:0007669"/>
    <property type="project" value="UniProtKB-ARBA"/>
</dbReference>
<dbReference type="GO" id="GO:0005604">
    <property type="term" value="C:basement membrane"/>
    <property type="evidence" value="ECO:0007669"/>
    <property type="project" value="TreeGrafter"/>
</dbReference>
<evidence type="ECO:0000256" key="1">
    <source>
        <dbReference type="ARBA" id="ARBA00004613"/>
    </source>
</evidence>
<evidence type="ECO:0008006" key="16">
    <source>
        <dbReference type="Google" id="ProtNLM"/>
    </source>
</evidence>
<comment type="caution">
    <text evidence="14">The sequence shown here is derived from an EMBL/GenBank/DDBJ whole genome shotgun (WGS) entry which is preliminary data.</text>
</comment>
<dbReference type="InterPro" id="IPR018933">
    <property type="entry name" value="Netrin_module_non-TIMP"/>
</dbReference>
<feature type="region of interest" description="Disordered" evidence="9">
    <location>
        <begin position="278"/>
        <end position="320"/>
    </location>
</feature>
<comment type="caution">
    <text evidence="8">Lacks conserved residue(s) required for the propagation of feature annotation.</text>
</comment>
<dbReference type="InterPro" id="IPR008993">
    <property type="entry name" value="TIMP-like_OB-fold"/>
</dbReference>
<dbReference type="CDD" id="cd00055">
    <property type="entry name" value="EGF_Lam"/>
    <property type="match status" value="3"/>
</dbReference>
<feature type="disulfide bond" evidence="8">
    <location>
        <begin position="379"/>
        <end position="388"/>
    </location>
</feature>
<dbReference type="PROSITE" id="PS50189">
    <property type="entry name" value="NTR"/>
    <property type="match status" value="1"/>
</dbReference>
<gene>
    <name evidence="14" type="ORF">R5R35_008639</name>
</gene>
<accession>A0AAN9YWV2</accession>
<keyword evidence="15" id="KW-1185">Reference proteome</keyword>
<dbReference type="CDD" id="cd03579">
    <property type="entry name" value="NTR_netrin-1_like"/>
    <property type="match status" value="1"/>
</dbReference>
<keyword evidence="7 8" id="KW-0424">Laminin EGF-like domain</keyword>
<feature type="domain" description="Laminin EGF-like" evidence="11">
    <location>
        <begin position="477"/>
        <end position="526"/>
    </location>
</feature>
<evidence type="ECO:0000256" key="7">
    <source>
        <dbReference type="ARBA" id="ARBA00023292"/>
    </source>
</evidence>
<dbReference type="SUPFAM" id="SSF57196">
    <property type="entry name" value="EGF/Laminin"/>
    <property type="match status" value="3"/>
</dbReference>
<dbReference type="PROSITE" id="PS51117">
    <property type="entry name" value="LAMININ_NTER"/>
    <property type="match status" value="1"/>
</dbReference>
<dbReference type="FunFam" id="2.10.25.10:FF:000048">
    <property type="entry name" value="Netrin 3"/>
    <property type="match status" value="1"/>
</dbReference>
<dbReference type="GO" id="GO:2000289">
    <property type="term" value="P:regulation of photoreceptor cell axon guidance"/>
    <property type="evidence" value="ECO:0007669"/>
    <property type="project" value="UniProtKB-ARBA"/>
</dbReference>
<dbReference type="InterPro" id="IPR008211">
    <property type="entry name" value="Laminin_N"/>
</dbReference>
<keyword evidence="4" id="KW-0677">Repeat</keyword>
<evidence type="ECO:0000256" key="8">
    <source>
        <dbReference type="PROSITE-ProRule" id="PRU00460"/>
    </source>
</evidence>
<dbReference type="Proteomes" id="UP001378592">
    <property type="component" value="Unassembled WGS sequence"/>
</dbReference>
<dbReference type="GO" id="GO:0009888">
    <property type="term" value="P:tissue development"/>
    <property type="evidence" value="ECO:0007669"/>
    <property type="project" value="TreeGrafter"/>
</dbReference>
<name>A0AAN9YWV2_9ORTH</name>
<keyword evidence="5 8" id="KW-1015">Disulfide bond</keyword>
<sequence length="695" mass="73579">MLLLATVALALAAAAAAAAAEAAAPTLMPAPHDVLPPDFFQGPQGAARAGDPCYAEGRARRCVPDFVNAAFGRAVHASSTCGVRAPQRVCDPGGGGGGGGCVLCDAGAPRRRHPPDLLTDLNNPSDVTCWRSEPLPPARPGAGPDNVTLTLSLGKAYEITYVSLQFCPRAPPPESLAIFKSADFGETWQPFQFYSAECRKVYGRPNRATITKANEQEALCTDAHRLSGAGGGGAGARVAFSTLEGRPSAADLDHSPVLQDWVTATDIKVVFHRLQLPPFSDAPPAPPPPPPPPAPPPEGKGAPKGGKAPKGAKGAGAAANALPPAPPGLAAAPAAAAAAAAPPALHYAAADLAVGGRCKCNGHAARCVAGASGQLQCDCRHNTAGRDCERCRPFHFDRPWGRATARDARECKACNCNQHARRCRFNMELFKLSGRASGGVCLKCRHFTAGRHCHYCKEGYYRDPTKPITHHKACKPCDCHPIGASGRTCNQTSGQCPCKDGVAGATCDRCAKGFQQSRSHIAPCVRVPKMPNVMMAVAGVGRTGHEDECGKCSINTRRLNLLKYCRRDYALLARVAGRATERSGGGGGGGGGGPWVRVAANVQRVFKRGADSRLRRGALPLWVPARDVACKCPALRPNRLYLILGREFESQEASGSEAPRPRPGLTVGRRSIVIEWKDEWLRRMRRFQQRARHCR</sequence>
<dbReference type="PANTHER" id="PTHR10574:SF365">
    <property type="entry name" value="NETRIN-A-RELATED"/>
    <property type="match status" value="1"/>
</dbReference>
<evidence type="ECO:0000313" key="15">
    <source>
        <dbReference type="Proteomes" id="UP001378592"/>
    </source>
</evidence>
<dbReference type="PROSITE" id="PS50027">
    <property type="entry name" value="EGF_LAM_2"/>
    <property type="match status" value="2"/>
</dbReference>
<dbReference type="SMART" id="SM00180">
    <property type="entry name" value="EGF_Lam"/>
    <property type="match status" value="3"/>
</dbReference>
<keyword evidence="6" id="KW-0325">Glycoprotein</keyword>
<dbReference type="SMART" id="SM00136">
    <property type="entry name" value="LamNT"/>
    <property type="match status" value="1"/>
</dbReference>
<evidence type="ECO:0000256" key="4">
    <source>
        <dbReference type="ARBA" id="ARBA00022737"/>
    </source>
</evidence>
<feature type="disulfide bond" evidence="8">
    <location>
        <begin position="477"/>
        <end position="489"/>
    </location>
</feature>
<dbReference type="GO" id="GO:0044295">
    <property type="term" value="C:axonal growth cone"/>
    <property type="evidence" value="ECO:0007669"/>
    <property type="project" value="UniProtKB-ARBA"/>
</dbReference>
<evidence type="ECO:0000313" key="14">
    <source>
        <dbReference type="EMBL" id="KAK7792532.1"/>
    </source>
</evidence>
<protein>
    <recommendedName>
        <fullName evidence="16">Netrin</fullName>
    </recommendedName>
</protein>
<dbReference type="InterPro" id="IPR000742">
    <property type="entry name" value="EGF"/>
</dbReference>
<dbReference type="GO" id="GO:0008045">
    <property type="term" value="P:motor neuron axon guidance"/>
    <property type="evidence" value="ECO:0007669"/>
    <property type="project" value="TreeGrafter"/>
</dbReference>
<keyword evidence="3 10" id="KW-0732">Signal</keyword>
<dbReference type="InterPro" id="IPR056863">
    <property type="entry name" value="LMN_ATRN_NET-like_EGF"/>
</dbReference>
<comment type="subcellular location">
    <subcellularLocation>
        <location evidence="1">Secreted</location>
    </subcellularLocation>
</comment>
<dbReference type="InterPro" id="IPR002049">
    <property type="entry name" value="LE_dom"/>
</dbReference>
<feature type="disulfide bond" evidence="8">
    <location>
        <begin position="498"/>
        <end position="507"/>
    </location>
</feature>
<dbReference type="GO" id="GO:0009887">
    <property type="term" value="P:animal organ morphogenesis"/>
    <property type="evidence" value="ECO:0007669"/>
    <property type="project" value="TreeGrafter"/>
</dbReference>
<evidence type="ECO:0000256" key="3">
    <source>
        <dbReference type="ARBA" id="ARBA00022729"/>
    </source>
</evidence>
<proteinExistence type="predicted"/>
<dbReference type="Gene3D" id="2.40.50.120">
    <property type="match status" value="1"/>
</dbReference>
<dbReference type="FunFam" id="2.10.25.10:FF:000081">
    <property type="entry name" value="Netrin 1"/>
    <property type="match status" value="1"/>
</dbReference>
<feature type="disulfide bond" evidence="8">
    <location>
        <begin position="510"/>
        <end position="524"/>
    </location>
</feature>
<dbReference type="InterPro" id="IPR050440">
    <property type="entry name" value="Laminin/Netrin_ECM"/>
</dbReference>
<dbReference type="PANTHER" id="PTHR10574">
    <property type="entry name" value="NETRIN/LAMININ-RELATED"/>
    <property type="match status" value="1"/>
</dbReference>
<feature type="signal peptide" evidence="10">
    <location>
        <begin position="1"/>
        <end position="19"/>
    </location>
</feature>
<reference evidence="14 15" key="1">
    <citation type="submission" date="2024-03" db="EMBL/GenBank/DDBJ databases">
        <title>The genome assembly and annotation of the cricket Gryllus longicercus Weissman &amp; Gray.</title>
        <authorList>
            <person name="Szrajer S."/>
            <person name="Gray D."/>
            <person name="Ylla G."/>
        </authorList>
    </citation>
    <scope>NUCLEOTIDE SEQUENCE [LARGE SCALE GENOMIC DNA]</scope>
    <source>
        <strain evidence="14">DAG 2021-001</strain>
        <tissue evidence="14">Whole body minus gut</tissue>
    </source>
</reference>
<dbReference type="AlphaFoldDB" id="A0AAN9YWV2"/>
<feature type="chain" id="PRO_5042995558" description="Netrin" evidence="10">
    <location>
        <begin position="20"/>
        <end position="695"/>
    </location>
</feature>
<feature type="compositionally biased region" description="Pro residues" evidence="9">
    <location>
        <begin position="280"/>
        <end position="298"/>
    </location>
</feature>